<keyword evidence="2 6" id="KW-0328">Glycosyltransferase</keyword>
<accession>A0A6N2U826</accession>
<dbReference type="GO" id="GO:0009247">
    <property type="term" value="P:glycolipid biosynthetic process"/>
    <property type="evidence" value="ECO:0007669"/>
    <property type="project" value="InterPro"/>
</dbReference>
<keyword evidence="3 6" id="KW-0808">Transferase</keyword>
<dbReference type="InterPro" id="IPR001296">
    <property type="entry name" value="Glyco_trans_1"/>
</dbReference>
<dbReference type="EC" id="2.4.1.-" evidence="6"/>
<organism evidence="6">
    <name type="scientific">[Clostridium] nexile</name>
    <dbReference type="NCBI Taxonomy" id="29361"/>
    <lineage>
        <taxon>Bacteria</taxon>
        <taxon>Bacillati</taxon>
        <taxon>Bacillota</taxon>
        <taxon>Clostridia</taxon>
        <taxon>Lachnospirales</taxon>
        <taxon>Lachnospiraceae</taxon>
        <taxon>Tyzzerella</taxon>
    </lineage>
</organism>
<dbReference type="AlphaFoldDB" id="A0A6N2U826"/>
<feature type="domain" description="Diacylglycerol glucosyltransferase N-terminal" evidence="5">
    <location>
        <begin position="14"/>
        <end position="179"/>
    </location>
</feature>
<dbReference type="Pfam" id="PF06925">
    <property type="entry name" value="MGDG_synth"/>
    <property type="match status" value="1"/>
</dbReference>
<dbReference type="Pfam" id="PF00534">
    <property type="entry name" value="Glycos_transf_1"/>
    <property type="match status" value="1"/>
</dbReference>
<feature type="domain" description="Glycosyl transferase family 1" evidence="4">
    <location>
        <begin position="201"/>
        <end position="306"/>
    </location>
</feature>
<evidence type="ECO:0000259" key="5">
    <source>
        <dbReference type="Pfam" id="PF06925"/>
    </source>
</evidence>
<evidence type="ECO:0000256" key="1">
    <source>
        <dbReference type="ARBA" id="ARBA00006962"/>
    </source>
</evidence>
<dbReference type="SUPFAM" id="SSF53756">
    <property type="entry name" value="UDP-Glycosyltransferase/glycogen phosphorylase"/>
    <property type="match status" value="1"/>
</dbReference>
<dbReference type="EMBL" id="CACRTG010000015">
    <property type="protein sequence ID" value="VYT14744.1"/>
    <property type="molecule type" value="Genomic_DNA"/>
</dbReference>
<dbReference type="PANTHER" id="PTHR43025:SF3">
    <property type="entry name" value="MONOGALACTOSYLDIACYLGLYCEROL SYNTHASE 1, CHLOROPLASTIC"/>
    <property type="match status" value="1"/>
</dbReference>
<dbReference type="PANTHER" id="PTHR43025">
    <property type="entry name" value="MONOGALACTOSYLDIACYLGLYCEROL SYNTHASE"/>
    <property type="match status" value="1"/>
</dbReference>
<evidence type="ECO:0000313" key="6">
    <source>
        <dbReference type="EMBL" id="VYT14744.1"/>
    </source>
</evidence>
<dbReference type="InterPro" id="IPR009695">
    <property type="entry name" value="Diacylglyc_glucosyltr_N"/>
</dbReference>
<proteinExistence type="inferred from homology"/>
<dbReference type="GO" id="GO:0016020">
    <property type="term" value="C:membrane"/>
    <property type="evidence" value="ECO:0007669"/>
    <property type="project" value="GOC"/>
</dbReference>
<protein>
    <submittedName>
        <fullName evidence="6">Processive diacylglycerol beta-glucosyltransferase</fullName>
        <ecNumber evidence="6">2.4.1.-</ecNumber>
    </submittedName>
</protein>
<evidence type="ECO:0000259" key="4">
    <source>
        <dbReference type="Pfam" id="PF00534"/>
    </source>
</evidence>
<name>A0A6N2U826_9FIRM</name>
<comment type="similarity">
    <text evidence="1">Belongs to the glycosyltransferase 28 family.</text>
</comment>
<sequence length="372" mass="42619">MKVLILSCNTGEGHNSAGKAVKEYIESHGDQAEFIDLMMLSGKKTSKAVGGLYVNVVKHCPHLFGLVYRLGRLISSAKRKSPVYFACARLGKKLKQYLENKDFDIIVTPHLYPAETLTWMKRKGILRQKTVAIATDYTSIPFWEETECDYYVIPHEDLINEFVSRGIPREKLLPWGIPVREKFGRRLGGKKAREICQLSQDGLIYLVMSGSMGFGKIQIFVLELARRLKENEEIVVICGNNKKLEETLKRELRRDRRVRILGFTEQVAEYMEACDVIFTKPGGLSSTEAAVSRIPIIHTNPIPGCENRNLEFFEERHMSIGRKSFFGQLRAGQKILEKERLRRDMIRAQEINSKPMATEKIYHHLKKLSGEE</sequence>
<evidence type="ECO:0000256" key="3">
    <source>
        <dbReference type="ARBA" id="ARBA00022679"/>
    </source>
</evidence>
<dbReference type="Gene3D" id="3.40.50.2000">
    <property type="entry name" value="Glycogen Phosphorylase B"/>
    <property type="match status" value="1"/>
</dbReference>
<gene>
    <name evidence="6" type="primary">ugtP</name>
    <name evidence="6" type="ORF">CNLFYP112_01996</name>
</gene>
<dbReference type="InterPro" id="IPR050519">
    <property type="entry name" value="Glycosyltransf_28_UgtP"/>
</dbReference>
<evidence type="ECO:0000256" key="2">
    <source>
        <dbReference type="ARBA" id="ARBA00022676"/>
    </source>
</evidence>
<dbReference type="GO" id="GO:0016758">
    <property type="term" value="F:hexosyltransferase activity"/>
    <property type="evidence" value="ECO:0007669"/>
    <property type="project" value="InterPro"/>
</dbReference>
<reference evidence="6" key="1">
    <citation type="submission" date="2019-11" db="EMBL/GenBank/DDBJ databases">
        <authorList>
            <person name="Feng L."/>
        </authorList>
    </citation>
    <scope>NUCLEOTIDE SEQUENCE</scope>
    <source>
        <strain evidence="6">CnexileLFYP112</strain>
    </source>
</reference>